<comment type="subcellular location">
    <subcellularLocation>
        <location evidence="1">Virion</location>
    </subcellularLocation>
</comment>
<evidence type="ECO:0000313" key="4">
    <source>
        <dbReference type="EMBL" id="CAB4162545.1"/>
    </source>
</evidence>
<dbReference type="EMBL" id="LR796738">
    <property type="protein sequence ID" value="CAB4162545.1"/>
    <property type="molecule type" value="Genomic_DNA"/>
</dbReference>
<keyword evidence="2" id="KW-0946">Virion</keyword>
<organism evidence="4">
    <name type="scientific">uncultured Caudovirales phage</name>
    <dbReference type="NCBI Taxonomy" id="2100421"/>
    <lineage>
        <taxon>Viruses</taxon>
        <taxon>Duplodnaviria</taxon>
        <taxon>Heunggongvirae</taxon>
        <taxon>Uroviricota</taxon>
        <taxon>Caudoviricetes</taxon>
        <taxon>Peduoviridae</taxon>
        <taxon>Maltschvirus</taxon>
        <taxon>Maltschvirus maltsch</taxon>
    </lineage>
</organism>
<dbReference type="Pfam" id="PF05065">
    <property type="entry name" value="Phage_capsid"/>
    <property type="match status" value="1"/>
</dbReference>
<dbReference type="SUPFAM" id="SSF56563">
    <property type="entry name" value="Major capsid protein gp5"/>
    <property type="match status" value="1"/>
</dbReference>
<protein>
    <submittedName>
        <fullName evidence="4">Major_cap_HK97, phage major capsid protein, HK97 family</fullName>
    </submittedName>
</protein>
<reference evidence="4" key="1">
    <citation type="submission" date="2020-04" db="EMBL/GenBank/DDBJ databases">
        <authorList>
            <person name="Chiriac C."/>
            <person name="Salcher M."/>
            <person name="Ghai R."/>
            <person name="Kavagutti S V."/>
        </authorList>
    </citation>
    <scope>NUCLEOTIDE SEQUENCE</scope>
</reference>
<dbReference type="GO" id="GO:0044423">
    <property type="term" value="C:virion component"/>
    <property type="evidence" value="ECO:0007669"/>
    <property type="project" value="UniProtKB-KW"/>
</dbReference>
<name>A0A6J5P051_9CAUD</name>
<evidence type="ECO:0000259" key="3">
    <source>
        <dbReference type="Pfam" id="PF05065"/>
    </source>
</evidence>
<dbReference type="NCBIfam" id="TIGR01554">
    <property type="entry name" value="major_cap_HK97"/>
    <property type="match status" value="1"/>
</dbReference>
<feature type="domain" description="Phage capsid-like C-terminal" evidence="3">
    <location>
        <begin position="238"/>
        <end position="383"/>
    </location>
</feature>
<proteinExistence type="predicted"/>
<evidence type="ECO:0000256" key="1">
    <source>
        <dbReference type="ARBA" id="ARBA00004328"/>
    </source>
</evidence>
<accession>A0A6J5P051</accession>
<dbReference type="InterPro" id="IPR054612">
    <property type="entry name" value="Phage_capsid-like_C"/>
</dbReference>
<evidence type="ECO:0000256" key="2">
    <source>
        <dbReference type="ARBA" id="ARBA00022844"/>
    </source>
</evidence>
<sequence length="552" mass="57761">MKLTNAQRKRLAVLLGKTALQMSADEVSELATLKALAAEDKVTLDEAFVKEALALEDDGDTALTADQLKGMVASALADTLASKGIDQDAILKAVEDANKGHVKLADIQTAVKNALAAFTPANTATETAEAIKAAVAEAQKGALTADQLASAFERALTSAGRVSAKNVFPTDGAGDTDLVAHRAGNLTVASKELLNVCLGLPQQNGIDAKLFTRATARGSKMLDGVRTKTLTTGGAGTGAELIPSDLSSELQMRLYLDSALAAAMISQEITMPTDTYKLPLKTTRTAYRTGSEAPGSDPAGSEPGTGLVTLDAAKLIGIADYSYEADEDAIIPILPMLQDDLAMGAADALEDALINGDVTATHQDSDTHAIANAPAKLFRGLRKAAIAGNVTTSWASGNVSAANILATLKAMGKWGIKRSDLLIVCGSGGYNDVVGLPETLTAEKVGNPTLARILTGAAGVIYGVPIIVSERIRENLNVSGVYDGVTATKGSMLFIHKPSWYLGVRRGFTIETDQDKKKQTKSVIASFRRAFMPRETPSATVQLVRLAFNYNA</sequence>
<gene>
    <name evidence="4" type="ORF">UFOVP783_61</name>
</gene>
<dbReference type="InterPro" id="IPR024455">
    <property type="entry name" value="Phage_capsid"/>
</dbReference>